<evidence type="ECO:0000313" key="6">
    <source>
        <dbReference type="Proteomes" id="UP000265916"/>
    </source>
</evidence>
<proteinExistence type="inferred from homology"/>
<dbReference type="Proteomes" id="UP000265916">
    <property type="component" value="Unassembled WGS sequence"/>
</dbReference>
<feature type="coiled-coil region" evidence="3">
    <location>
        <begin position="70"/>
        <end position="146"/>
    </location>
</feature>
<feature type="chain" id="PRO_5017370813" description="Periplasmic chaperone for outer membrane proteins Skp" evidence="4">
    <location>
        <begin position="30"/>
        <end position="196"/>
    </location>
</feature>
<name>A0A3A1YAD9_9GAMM</name>
<comment type="caution">
    <text evidence="5">The sequence shown here is derived from an EMBL/GenBank/DDBJ whole genome shotgun (WGS) entry which is preliminary data.</text>
</comment>
<dbReference type="PANTHER" id="PTHR35089">
    <property type="entry name" value="CHAPERONE PROTEIN SKP"/>
    <property type="match status" value="1"/>
</dbReference>
<dbReference type="Pfam" id="PF03938">
    <property type="entry name" value="OmpH"/>
    <property type="match status" value="1"/>
</dbReference>
<dbReference type="GO" id="GO:0051082">
    <property type="term" value="F:unfolded protein binding"/>
    <property type="evidence" value="ECO:0007669"/>
    <property type="project" value="InterPro"/>
</dbReference>
<dbReference type="OrthoDB" id="5676436at2"/>
<keyword evidence="3" id="KW-0175">Coiled coil</keyword>
<dbReference type="InterPro" id="IPR005632">
    <property type="entry name" value="Chaperone_Skp"/>
</dbReference>
<dbReference type="PANTHER" id="PTHR35089:SF1">
    <property type="entry name" value="CHAPERONE PROTEIN SKP"/>
    <property type="match status" value="1"/>
</dbReference>
<dbReference type="AlphaFoldDB" id="A0A3A1YAD9"/>
<dbReference type="RefSeq" id="WP_119532705.1">
    <property type="nucleotide sequence ID" value="NZ_JBHSSP010000026.1"/>
</dbReference>
<dbReference type="InterPro" id="IPR024930">
    <property type="entry name" value="Skp_dom_sf"/>
</dbReference>
<evidence type="ECO:0000313" key="5">
    <source>
        <dbReference type="EMBL" id="RIY34635.1"/>
    </source>
</evidence>
<gene>
    <name evidence="5" type="ORF">CKF58_07965</name>
</gene>
<dbReference type="GO" id="GO:0050821">
    <property type="term" value="P:protein stabilization"/>
    <property type="evidence" value="ECO:0007669"/>
    <property type="project" value="TreeGrafter"/>
</dbReference>
<dbReference type="SMART" id="SM00935">
    <property type="entry name" value="OmpH"/>
    <property type="match status" value="1"/>
</dbReference>
<evidence type="ECO:0000256" key="2">
    <source>
        <dbReference type="ARBA" id="ARBA00022729"/>
    </source>
</evidence>
<reference evidence="5 6" key="1">
    <citation type="submission" date="2017-08" db="EMBL/GenBank/DDBJ databases">
        <title>Reclassification of Bisgaard taxon 37 and 44.</title>
        <authorList>
            <person name="Christensen H."/>
        </authorList>
    </citation>
    <scope>NUCLEOTIDE SEQUENCE [LARGE SCALE GENOMIC DNA]</scope>
    <source>
        <strain evidence="5 6">111</strain>
    </source>
</reference>
<keyword evidence="6" id="KW-1185">Reference proteome</keyword>
<evidence type="ECO:0000256" key="1">
    <source>
        <dbReference type="ARBA" id="ARBA00009091"/>
    </source>
</evidence>
<organism evidence="5 6">
    <name type="scientific">Psittacicella hinzii</name>
    <dbReference type="NCBI Taxonomy" id="2028575"/>
    <lineage>
        <taxon>Bacteria</taxon>
        <taxon>Pseudomonadati</taxon>
        <taxon>Pseudomonadota</taxon>
        <taxon>Gammaproteobacteria</taxon>
        <taxon>Pasteurellales</taxon>
        <taxon>Psittacicellaceae</taxon>
        <taxon>Psittacicella</taxon>
    </lineage>
</organism>
<sequence>MQLKKSVLAAFAIGFSSLVGVATVSTAYAAPAASTASVVVAVVNYDSLVQQSKAYADGAKQFDAKFKQRNADLEKLGKELQTENAQIEKMKQALDKDLQSGKLSGAQLKSRETSFQQKAQAFEQKYTNYQMQLQKLQQEMQDFQNVELDRVDKAVRDIVAKYAAQNKITLVVDSRAAIYYANAIDITSQLVKLVQQ</sequence>
<dbReference type="EMBL" id="NRJG01000191">
    <property type="protein sequence ID" value="RIY34635.1"/>
    <property type="molecule type" value="Genomic_DNA"/>
</dbReference>
<evidence type="ECO:0000256" key="3">
    <source>
        <dbReference type="SAM" id="Coils"/>
    </source>
</evidence>
<comment type="similarity">
    <text evidence="1">Belongs to the Skp family.</text>
</comment>
<dbReference type="Gene3D" id="3.30.910.20">
    <property type="entry name" value="Skp domain"/>
    <property type="match status" value="1"/>
</dbReference>
<evidence type="ECO:0008006" key="7">
    <source>
        <dbReference type="Google" id="ProtNLM"/>
    </source>
</evidence>
<protein>
    <recommendedName>
        <fullName evidence="7">Periplasmic chaperone for outer membrane proteins Skp</fullName>
    </recommendedName>
</protein>
<keyword evidence="2 4" id="KW-0732">Signal</keyword>
<feature type="signal peptide" evidence="4">
    <location>
        <begin position="1"/>
        <end position="29"/>
    </location>
</feature>
<dbReference type="GO" id="GO:0005829">
    <property type="term" value="C:cytosol"/>
    <property type="evidence" value="ECO:0007669"/>
    <property type="project" value="TreeGrafter"/>
</dbReference>
<accession>A0A3A1YAD9</accession>
<evidence type="ECO:0000256" key="4">
    <source>
        <dbReference type="SAM" id="SignalP"/>
    </source>
</evidence>
<dbReference type="SUPFAM" id="SSF111384">
    <property type="entry name" value="OmpH-like"/>
    <property type="match status" value="1"/>
</dbReference>